<dbReference type="EMBL" id="JAGEPA010000001">
    <property type="protein sequence ID" value="MBO1434814.1"/>
    <property type="molecule type" value="Genomic_DNA"/>
</dbReference>
<gene>
    <name evidence="1" type="ORF">J4P68_36730</name>
</gene>
<proteinExistence type="predicted"/>
<dbReference type="RefSeq" id="WP_207838626.1">
    <property type="nucleotide sequence ID" value="NZ_CP088282.1"/>
</dbReference>
<organism evidence="1 2">
    <name type="scientific">Bradyrhizobium quebecense</name>
    <dbReference type="NCBI Taxonomy" id="2748629"/>
    <lineage>
        <taxon>Bacteria</taxon>
        <taxon>Pseudomonadati</taxon>
        <taxon>Pseudomonadota</taxon>
        <taxon>Alphaproteobacteria</taxon>
        <taxon>Hyphomicrobiales</taxon>
        <taxon>Nitrobacteraceae</taxon>
        <taxon>Bradyrhizobium</taxon>
    </lineage>
</organism>
<keyword evidence="2" id="KW-1185">Reference proteome</keyword>
<name>A0ABS3MTN0_9BRAD</name>
<comment type="caution">
    <text evidence="1">The sequence shown here is derived from an EMBL/GenBank/DDBJ whole genome shotgun (WGS) entry which is preliminary data.</text>
</comment>
<dbReference type="InterPro" id="IPR056510">
    <property type="entry name" value="WapI"/>
</dbReference>
<sequence length="146" mass="16034">MNSVEPDLKLAGFSLWVLGHQFPAATDYWDGNWLNVRARVEAPGATVEARGAFLSAPELASFAEQLESLNAALVGEAGLRCLEPNLKIAIRCGSLGHVAVEIMLTPNHMTQSHEFKFDLDQSYLGPLLDRCRSVLLRWPVRSETSG</sequence>
<evidence type="ECO:0000313" key="1">
    <source>
        <dbReference type="EMBL" id="MBO1434814.1"/>
    </source>
</evidence>
<accession>A0ABS3MTN0</accession>
<evidence type="ECO:0000313" key="2">
    <source>
        <dbReference type="Proteomes" id="UP000692816"/>
    </source>
</evidence>
<dbReference type="Proteomes" id="UP000692816">
    <property type="component" value="Unassembled WGS sequence"/>
</dbReference>
<reference evidence="1" key="1">
    <citation type="journal article" date="2021" name="Int. J. Syst. Evol. Microbiol.">
        <title>Bradyrhizobium septentrionale sp. nov. (sv. septentrionale) and Bradyrhizobium quebecense sp. nov. (sv. septentrionale) associated with legumes native to Canada possess rearranged symbiosis genes and numerous insertion sequences.</title>
        <authorList>
            <person name="Bromfield E.S.P."/>
            <person name="Cloutier S."/>
        </authorList>
    </citation>
    <scope>NUCLEOTIDE SEQUENCE</scope>
    <source>
        <strain evidence="1">12S5</strain>
    </source>
</reference>
<dbReference type="Pfam" id="PF24716">
    <property type="entry name" value="WapI"/>
    <property type="match status" value="1"/>
</dbReference>
<protein>
    <submittedName>
        <fullName evidence="1">Uncharacterized protein</fullName>
    </submittedName>
</protein>